<reference evidence="15" key="1">
    <citation type="submission" date="2020-10" db="EMBL/GenBank/DDBJ databases">
        <authorList>
            <person name="Han B."/>
            <person name="Lu T."/>
            <person name="Zhao Q."/>
            <person name="Huang X."/>
            <person name="Zhao Y."/>
        </authorList>
    </citation>
    <scope>NUCLEOTIDE SEQUENCE</scope>
</reference>
<evidence type="ECO:0000313" key="15">
    <source>
        <dbReference type="EMBL" id="CAD6232814.1"/>
    </source>
</evidence>
<keyword evidence="11" id="KW-0325">Glycoprotein</keyword>
<keyword evidence="7" id="KW-0677">Repeat</keyword>
<evidence type="ECO:0000256" key="10">
    <source>
        <dbReference type="ARBA" id="ARBA00023170"/>
    </source>
</evidence>
<evidence type="ECO:0000256" key="8">
    <source>
        <dbReference type="ARBA" id="ARBA00022989"/>
    </source>
</evidence>
<sequence>MAPTKHRFPMLLLLLLCSYPAEAAAMINSTKAPCLPAQASSLLQLKGSFIVANARLSSWQAGTDCCHWEGIICNTGSGRVISLDLGGFNLMSHRLHPALFNLTSLRNLNLAFNDFTGVRFPASGFERLTDITPELLPNLLYCFQTFMANMSNLRELHLDWVDLSSTGSTWSAVLGHAVPQLRILSLSQCGLSGSIDPSFSRLGELTTINFGSNYELYFQEPNFRTFMANMSNLRELRLDSVDLSSSGSTWSTALADSVPQLQILSLHACGISGSIHPSFSRLRSLASINFRDNEFSGKVPEYFSELSSLSSLDISGNHFEGQFPTEIFQLKSLMMLDLHANPMLFVRFTYFPAGNRLQYLDLAGTNFTYDTPLSFANLTSLQTLSLTTGTMAKELPTSIRFPSLNGLELEGSGLEKPVLSWVGNLKDLKYLSLDGYDFSQSTLSWINNLTRLETFFNFSGPIPYQIGNLANLREFSIEFCDFSGYQIPSWIGNLTKLISLDISDNNCLSGPIPSTIGNLIQIKWLRLSRNNLTGFSQIKEIDLSDNQLTGQIPESLFQLANLQILYLDSNKLMGTIKLISIWGLTNLNELDLSNNMISLIDTEGDTIAPYLPSIEYLNFASCNLRELPDALRYIDTITDLDLSNNQIKGAIPSWVWENWKDQLNTLDLSHNMFTTLEKSPSLVHMTNLAFLDLSSNRLEGTIPIPVTGSEVNVVVLDYSNNSFSSIVSNFGRYLMNAIYINLPKNKLSGHIPASVCSLNKLDIMDLSYNYFDGPVPSCLVERGNLTVLKLRENRLHGVLPKNIGEGCTLPTSLENCQDLEFLDVGNNHIVGSFPSWVGTLPNLQVLVLRSNQLNGTIRDLHSVSKSNISFTSLQIIDLSTNHFSGYLHSELFEGFKSMMNNNNDKGEILEHNYTNGVSKNDIYQDTITITITYKNFDFILTKIQTTLKVIDFSDNSFHGPIPKSIGRLVSLHGLNVSHNNFTGQIPSQLGNLTRLESMDLSCNHLSGEIPQVLTSLTFLSWLNLSYNNLTGRIPQGNQFFSFPYSSFEGNAGLCGSQVSKQCDNPSSTTPKAIDHQESKSLWQDRLDAILLFTFVGLGFGVGFTLAILSRTFRHVEGWICKHFCIHMSDYSVSGLIPRDSGVISR</sequence>
<accession>A0A811NXE4</accession>
<evidence type="ECO:0000313" key="16">
    <source>
        <dbReference type="Proteomes" id="UP000604825"/>
    </source>
</evidence>
<comment type="similarity">
    <text evidence="2">Belongs to the RLP family.</text>
</comment>
<dbReference type="Pfam" id="PF13855">
    <property type="entry name" value="LRR_8"/>
    <property type="match status" value="1"/>
</dbReference>
<dbReference type="InterPro" id="IPR001611">
    <property type="entry name" value="Leu-rich_rpt"/>
</dbReference>
<dbReference type="OrthoDB" id="1394818at2759"/>
<keyword evidence="10" id="KW-0675">Receptor</keyword>
<keyword evidence="9 12" id="KW-0472">Membrane</keyword>
<evidence type="ECO:0000256" key="7">
    <source>
        <dbReference type="ARBA" id="ARBA00022737"/>
    </source>
</evidence>
<dbReference type="InterPro" id="IPR013210">
    <property type="entry name" value="LRR_N_plant-typ"/>
</dbReference>
<dbReference type="PROSITE" id="PS51450">
    <property type="entry name" value="LRR"/>
    <property type="match status" value="2"/>
</dbReference>
<evidence type="ECO:0000259" key="14">
    <source>
        <dbReference type="Pfam" id="PF08263"/>
    </source>
</evidence>
<feature type="domain" description="Leucine-rich repeat-containing N-terminal plant-type" evidence="14">
    <location>
        <begin position="36"/>
        <end position="74"/>
    </location>
</feature>
<dbReference type="InterPro" id="IPR003591">
    <property type="entry name" value="Leu-rich_rpt_typical-subtyp"/>
</dbReference>
<dbReference type="Proteomes" id="UP000604825">
    <property type="component" value="Unassembled WGS sequence"/>
</dbReference>
<comment type="caution">
    <text evidence="15">The sequence shown here is derived from an EMBL/GenBank/DDBJ whole genome shotgun (WGS) entry which is preliminary data.</text>
</comment>
<dbReference type="Gene3D" id="3.80.10.10">
    <property type="entry name" value="Ribonuclease Inhibitor"/>
    <property type="match status" value="6"/>
</dbReference>
<evidence type="ECO:0000256" key="1">
    <source>
        <dbReference type="ARBA" id="ARBA00004251"/>
    </source>
</evidence>
<dbReference type="Pfam" id="PF08263">
    <property type="entry name" value="LRRNT_2"/>
    <property type="match status" value="1"/>
</dbReference>
<name>A0A811NXE4_9POAL</name>
<feature type="signal peptide" evidence="13">
    <location>
        <begin position="1"/>
        <end position="23"/>
    </location>
</feature>
<evidence type="ECO:0000256" key="5">
    <source>
        <dbReference type="ARBA" id="ARBA00022692"/>
    </source>
</evidence>
<keyword evidence="5 12" id="KW-0812">Transmembrane</keyword>
<dbReference type="SUPFAM" id="SSF52058">
    <property type="entry name" value="L domain-like"/>
    <property type="match status" value="2"/>
</dbReference>
<keyword evidence="3" id="KW-1003">Cell membrane</keyword>
<evidence type="ECO:0000256" key="12">
    <source>
        <dbReference type="SAM" id="Phobius"/>
    </source>
</evidence>
<evidence type="ECO:0000256" key="11">
    <source>
        <dbReference type="ARBA" id="ARBA00023180"/>
    </source>
</evidence>
<gene>
    <name evidence="15" type="ORF">NCGR_LOCUS22402</name>
</gene>
<feature type="chain" id="PRO_5032701613" description="Leucine-rich repeat-containing N-terminal plant-type domain-containing protein" evidence="13">
    <location>
        <begin position="24"/>
        <end position="1145"/>
    </location>
</feature>
<comment type="subcellular location">
    <subcellularLocation>
        <location evidence="1">Cell membrane</location>
        <topology evidence="1">Single-pass type I membrane protein</topology>
    </subcellularLocation>
</comment>
<evidence type="ECO:0000256" key="9">
    <source>
        <dbReference type="ARBA" id="ARBA00023136"/>
    </source>
</evidence>
<organism evidence="15 16">
    <name type="scientific">Miscanthus lutarioriparius</name>
    <dbReference type="NCBI Taxonomy" id="422564"/>
    <lineage>
        <taxon>Eukaryota</taxon>
        <taxon>Viridiplantae</taxon>
        <taxon>Streptophyta</taxon>
        <taxon>Embryophyta</taxon>
        <taxon>Tracheophyta</taxon>
        <taxon>Spermatophyta</taxon>
        <taxon>Magnoliopsida</taxon>
        <taxon>Liliopsida</taxon>
        <taxon>Poales</taxon>
        <taxon>Poaceae</taxon>
        <taxon>PACMAD clade</taxon>
        <taxon>Panicoideae</taxon>
        <taxon>Andropogonodae</taxon>
        <taxon>Andropogoneae</taxon>
        <taxon>Saccharinae</taxon>
        <taxon>Miscanthus</taxon>
    </lineage>
</organism>
<keyword evidence="16" id="KW-1185">Reference proteome</keyword>
<protein>
    <recommendedName>
        <fullName evidence="14">Leucine-rich repeat-containing N-terminal plant-type domain-containing protein</fullName>
    </recommendedName>
</protein>
<dbReference type="PANTHER" id="PTHR48052:SF85">
    <property type="entry name" value="LEUCINE-RICH REPEAT-CONTAINING N-TERMINAL PLANT-TYPE DOMAIN-CONTAINING PROTEIN"/>
    <property type="match status" value="1"/>
</dbReference>
<evidence type="ECO:0000256" key="4">
    <source>
        <dbReference type="ARBA" id="ARBA00022614"/>
    </source>
</evidence>
<feature type="transmembrane region" description="Helical" evidence="12">
    <location>
        <begin position="1088"/>
        <end position="1108"/>
    </location>
</feature>
<evidence type="ECO:0000256" key="6">
    <source>
        <dbReference type="ARBA" id="ARBA00022729"/>
    </source>
</evidence>
<evidence type="ECO:0000256" key="2">
    <source>
        <dbReference type="ARBA" id="ARBA00009592"/>
    </source>
</evidence>
<evidence type="ECO:0000256" key="3">
    <source>
        <dbReference type="ARBA" id="ARBA00022475"/>
    </source>
</evidence>
<keyword evidence="8 12" id="KW-1133">Transmembrane helix</keyword>
<dbReference type="FunFam" id="3.80.10.10:FF:000095">
    <property type="entry name" value="LRR receptor-like serine/threonine-protein kinase GSO1"/>
    <property type="match status" value="1"/>
</dbReference>
<dbReference type="Pfam" id="PF00560">
    <property type="entry name" value="LRR_1"/>
    <property type="match status" value="8"/>
</dbReference>
<proteinExistence type="inferred from homology"/>
<dbReference type="SUPFAM" id="SSF52047">
    <property type="entry name" value="RNI-like"/>
    <property type="match status" value="1"/>
</dbReference>
<dbReference type="FunFam" id="3.80.10.10:FF:000213">
    <property type="entry name" value="Tyrosine-sulfated glycopeptide receptor 1"/>
    <property type="match status" value="1"/>
</dbReference>
<evidence type="ECO:0000256" key="13">
    <source>
        <dbReference type="SAM" id="SignalP"/>
    </source>
</evidence>
<dbReference type="AlphaFoldDB" id="A0A811NXE4"/>
<keyword evidence="6 13" id="KW-0732">Signal</keyword>
<dbReference type="SMART" id="SM00369">
    <property type="entry name" value="LRR_TYP"/>
    <property type="match status" value="11"/>
</dbReference>
<keyword evidence="4" id="KW-0433">Leucine-rich repeat</keyword>
<dbReference type="EMBL" id="CAJGYO010000005">
    <property type="protein sequence ID" value="CAD6232814.1"/>
    <property type="molecule type" value="Genomic_DNA"/>
</dbReference>
<dbReference type="PANTHER" id="PTHR48052">
    <property type="entry name" value="UNNAMED PRODUCT"/>
    <property type="match status" value="1"/>
</dbReference>
<dbReference type="InterPro" id="IPR032675">
    <property type="entry name" value="LRR_dom_sf"/>
</dbReference>
<dbReference type="FunFam" id="3.80.10.10:FF:000041">
    <property type="entry name" value="LRR receptor-like serine/threonine-protein kinase ERECTA"/>
    <property type="match status" value="1"/>
</dbReference>
<dbReference type="GO" id="GO:0005886">
    <property type="term" value="C:plasma membrane"/>
    <property type="evidence" value="ECO:0007669"/>
    <property type="project" value="UniProtKB-SubCell"/>
</dbReference>